<dbReference type="Proteomes" id="UP000229523">
    <property type="component" value="Unassembled WGS sequence"/>
</dbReference>
<evidence type="ECO:0000259" key="4">
    <source>
        <dbReference type="Pfam" id="PF02016"/>
    </source>
</evidence>
<sequence>MIKPVKIKKGDTIAIVSLSSGMAGDDDFIWRTKQGLERLESVFGLKYKVMPNALKGSEYLYAYPEKRAEDFNQAVLDPEVKAIICTIGGTESVRIMSYIDVEAFKQNPKIFMGYSDTTVQHLYFYQHGITTYYGPALLTDFAENVKMDEYTISQILNLLFTDNPVGRIYTSETVRKFGLLWDEIAKDFERENLLNTGYEVINGVGKVQGHLIGGCVESLNHMQGTKYFPELSAFKDAILFLETSERHTHPEVLEQYIRTYAVMGIFDIINGMIIGRPQDGVYYEEIKTVFQKVLKEIGREDLPVFYNASFGHNEPKGILPYGVQAELDTNNKTFTILENAIE</sequence>
<gene>
    <name evidence="6" type="ORF">BFS35_004450</name>
</gene>
<keyword evidence="7" id="KW-1185">Reference proteome</keyword>
<reference evidence="6 7" key="1">
    <citation type="journal article" date="2018" name="Front. Microbiol.">
        <title>Description and Comparative Genomics of Macrococcus caseolyticus subsp. hominis subsp. nov., Macrococcus goetzii sp. nov., Macrococcus epidermidis sp. nov., and Macrococcus bohemicus sp. nov., Novel Macrococci From Human Clinical Material With Virulence Potential and Suspected Uptake of Foreign DNA by Natural Transformation.</title>
        <authorList>
            <person name="Maslanova I."/>
            <person name="Wertheimer Z."/>
            <person name="Sedlacek I."/>
            <person name="Svec P."/>
            <person name="Indrakova A."/>
            <person name="Kovarovic V."/>
            <person name="Schumann P."/>
            <person name="Sproer C."/>
            <person name="Kralova S."/>
            <person name="Sedo O."/>
            <person name="Kristofova L."/>
            <person name="Vrbovska V."/>
            <person name="Fuzik T."/>
            <person name="Petras P."/>
            <person name="Zdrahal Z."/>
            <person name="Ruzickova V."/>
            <person name="Doskar J."/>
            <person name="Pantucek R."/>
        </authorList>
    </citation>
    <scope>NUCLEOTIDE SEQUENCE [LARGE SCALE GENOMIC DNA]</scope>
    <source>
        <strain evidence="6 7">CCM 4927</strain>
    </source>
</reference>
<dbReference type="SUPFAM" id="SSF52317">
    <property type="entry name" value="Class I glutamine amidotransferase-like"/>
    <property type="match status" value="1"/>
</dbReference>
<dbReference type="InterPro" id="IPR040921">
    <property type="entry name" value="Peptidase_S66C"/>
</dbReference>
<feature type="domain" description="LD-carboxypeptidase C-terminal" evidence="5">
    <location>
        <begin position="208"/>
        <end position="327"/>
    </location>
</feature>
<dbReference type="PIRSF" id="PIRSF028757">
    <property type="entry name" value="LD-carboxypeptidase"/>
    <property type="match status" value="1"/>
</dbReference>
<name>A0A2G5NRQ8_9STAP</name>
<proteinExistence type="inferred from homology"/>
<keyword evidence="2" id="KW-0378">Hydrolase</keyword>
<organism evidence="6 7">
    <name type="scientific">Macrococcoides goetzii</name>
    <dbReference type="NCBI Taxonomy" id="1891097"/>
    <lineage>
        <taxon>Bacteria</taxon>
        <taxon>Bacillati</taxon>
        <taxon>Bacillota</taxon>
        <taxon>Bacilli</taxon>
        <taxon>Bacillales</taxon>
        <taxon>Staphylococcaceae</taxon>
        <taxon>Macrococcoides</taxon>
    </lineage>
</organism>
<feature type="active site" description="Charge relay system" evidence="3">
    <location>
        <position position="242"/>
    </location>
</feature>
<dbReference type="AlphaFoldDB" id="A0A2G5NRQ8"/>
<evidence type="ECO:0000313" key="7">
    <source>
        <dbReference type="Proteomes" id="UP000229523"/>
    </source>
</evidence>
<dbReference type="EMBL" id="MJBI02000001">
    <property type="protein sequence ID" value="RAI82944.1"/>
    <property type="molecule type" value="Genomic_DNA"/>
</dbReference>
<dbReference type="InterPro" id="IPR027461">
    <property type="entry name" value="Carboxypeptidase_A_C_sf"/>
</dbReference>
<dbReference type="Gene3D" id="3.40.50.10740">
    <property type="entry name" value="Class I glutamine amidotransferase-like"/>
    <property type="match status" value="1"/>
</dbReference>
<dbReference type="PANTHER" id="PTHR30237:SF4">
    <property type="entry name" value="LD-CARBOXYPEPTIDASE C-TERMINAL DOMAIN-CONTAINING PROTEIN"/>
    <property type="match status" value="1"/>
</dbReference>
<dbReference type="CDD" id="cd07062">
    <property type="entry name" value="Peptidase_S66_mccF_like"/>
    <property type="match status" value="1"/>
</dbReference>
<dbReference type="Gene3D" id="3.50.30.60">
    <property type="entry name" value="LD-carboxypeptidase A C-terminal domain-like"/>
    <property type="match status" value="1"/>
</dbReference>
<dbReference type="SUPFAM" id="SSF141986">
    <property type="entry name" value="LD-carboxypeptidase A C-terminal domain-like"/>
    <property type="match status" value="1"/>
</dbReference>
<dbReference type="GO" id="GO:0004180">
    <property type="term" value="F:carboxypeptidase activity"/>
    <property type="evidence" value="ECO:0007669"/>
    <property type="project" value="UniProtKB-KW"/>
</dbReference>
<dbReference type="Pfam" id="PF17676">
    <property type="entry name" value="Peptidase_S66C"/>
    <property type="match status" value="1"/>
</dbReference>
<protein>
    <submittedName>
        <fullName evidence="6">LD-carboxypeptidase</fullName>
    </submittedName>
</protein>
<dbReference type="InterPro" id="IPR029062">
    <property type="entry name" value="Class_I_gatase-like"/>
</dbReference>
<dbReference type="PANTHER" id="PTHR30237">
    <property type="entry name" value="MURAMOYLTETRAPEPTIDE CARBOXYPEPTIDASE"/>
    <property type="match status" value="1"/>
</dbReference>
<evidence type="ECO:0000256" key="1">
    <source>
        <dbReference type="ARBA" id="ARBA00010233"/>
    </source>
</evidence>
<feature type="active site" description="Charge relay system" evidence="3">
    <location>
        <position position="312"/>
    </location>
</feature>
<dbReference type="InterPro" id="IPR027478">
    <property type="entry name" value="LdcA_N"/>
</dbReference>
<evidence type="ECO:0000256" key="3">
    <source>
        <dbReference type="PIRSR" id="PIRSR028757-1"/>
    </source>
</evidence>
<comment type="caution">
    <text evidence="6">The sequence shown here is derived from an EMBL/GenBank/DDBJ whole genome shotgun (WGS) entry which is preliminary data.</text>
</comment>
<evidence type="ECO:0000256" key="2">
    <source>
        <dbReference type="ARBA" id="ARBA00022801"/>
    </source>
</evidence>
<feature type="domain" description="LD-carboxypeptidase N-terminal" evidence="4">
    <location>
        <begin position="13"/>
        <end position="134"/>
    </location>
</feature>
<dbReference type="Pfam" id="PF02016">
    <property type="entry name" value="Peptidase_S66"/>
    <property type="match status" value="1"/>
</dbReference>
<dbReference type="RefSeq" id="WP_099577453.1">
    <property type="nucleotide sequence ID" value="NZ_MJBI02000001.1"/>
</dbReference>
<dbReference type="InterPro" id="IPR003507">
    <property type="entry name" value="S66_fam"/>
</dbReference>
<evidence type="ECO:0000259" key="5">
    <source>
        <dbReference type="Pfam" id="PF17676"/>
    </source>
</evidence>
<dbReference type="InterPro" id="IPR040449">
    <property type="entry name" value="Peptidase_S66_N"/>
</dbReference>
<feature type="active site" description="Nucleophile" evidence="3">
    <location>
        <position position="115"/>
    </location>
</feature>
<comment type="similarity">
    <text evidence="1">Belongs to the peptidase S66 family.</text>
</comment>
<accession>A0A2G5NRQ8</accession>
<evidence type="ECO:0000313" key="6">
    <source>
        <dbReference type="EMBL" id="RAI82944.1"/>
    </source>
</evidence>